<dbReference type="EMBL" id="VVIM01000001">
    <property type="protein sequence ID" value="KAB0804876.1"/>
    <property type="molecule type" value="Genomic_DNA"/>
</dbReference>
<evidence type="ECO:0000313" key="3">
    <source>
        <dbReference type="Proteomes" id="UP000327044"/>
    </source>
</evidence>
<evidence type="ECO:0000259" key="1">
    <source>
        <dbReference type="Pfam" id="PF26138"/>
    </source>
</evidence>
<organism evidence="2 3">
    <name type="scientific">Photinus pyralis</name>
    <name type="common">Common eastern firefly</name>
    <name type="synonym">Lampyris pyralis</name>
    <dbReference type="NCBI Taxonomy" id="7054"/>
    <lineage>
        <taxon>Eukaryota</taxon>
        <taxon>Metazoa</taxon>
        <taxon>Ecdysozoa</taxon>
        <taxon>Arthropoda</taxon>
        <taxon>Hexapoda</taxon>
        <taxon>Insecta</taxon>
        <taxon>Pterygota</taxon>
        <taxon>Neoptera</taxon>
        <taxon>Endopterygota</taxon>
        <taxon>Coleoptera</taxon>
        <taxon>Polyphaga</taxon>
        <taxon>Elateriformia</taxon>
        <taxon>Elateroidea</taxon>
        <taxon>Lampyridae</taxon>
        <taxon>Lampyrinae</taxon>
        <taxon>Photinus</taxon>
    </lineage>
</organism>
<dbReference type="InterPro" id="IPR058353">
    <property type="entry name" value="DUF8040"/>
</dbReference>
<evidence type="ECO:0000313" key="2">
    <source>
        <dbReference type="EMBL" id="KAB0804876.1"/>
    </source>
</evidence>
<feature type="domain" description="DUF8040" evidence="1">
    <location>
        <begin position="7"/>
        <end position="91"/>
    </location>
</feature>
<comment type="caution">
    <text evidence="2">The sequence shown here is derived from an EMBL/GenBank/DDBJ whole genome shotgun (WGS) entry which is preliminary data.</text>
</comment>
<gene>
    <name evidence="2" type="ORF">PPYR_01846</name>
</gene>
<keyword evidence="3" id="KW-1185">Reference proteome</keyword>
<sequence length="109" mass="12309">MPMDLAKEPSGKCQNFCRMSPEDFELLMNKIGPKIEKKNTNMRQAISVTDRLAVTLRFLASGDSFTSLGYLFKMSHQSISRIVPEVCQALIEVLKYEIKDKLGFTSQSS</sequence>
<name>A0A5N4B5P4_PHOPY</name>
<dbReference type="Proteomes" id="UP000327044">
    <property type="component" value="Unassembled WGS sequence"/>
</dbReference>
<dbReference type="InParanoid" id="A0A5N4B5P4"/>
<dbReference type="AlphaFoldDB" id="A0A5N4B5P4"/>
<reference evidence="2 3" key="1">
    <citation type="journal article" date="2018" name="Elife">
        <title>Firefly genomes illuminate parallel origins of bioluminescence in beetles.</title>
        <authorList>
            <person name="Fallon T.R."/>
            <person name="Lower S.E."/>
            <person name="Chang C.H."/>
            <person name="Bessho-Uehara M."/>
            <person name="Martin G.J."/>
            <person name="Bewick A.J."/>
            <person name="Behringer M."/>
            <person name="Debat H.J."/>
            <person name="Wong I."/>
            <person name="Day J.C."/>
            <person name="Suvorov A."/>
            <person name="Silva C.J."/>
            <person name="Stanger-Hall K.F."/>
            <person name="Hall D.W."/>
            <person name="Schmitz R.J."/>
            <person name="Nelson D.R."/>
            <person name="Lewis S.M."/>
            <person name="Shigenobu S."/>
            <person name="Bybee S.M."/>
            <person name="Larracuente A.M."/>
            <person name="Oba Y."/>
            <person name="Weng J.K."/>
        </authorList>
    </citation>
    <scope>NUCLEOTIDE SEQUENCE [LARGE SCALE GENOMIC DNA]</scope>
    <source>
        <strain evidence="2">1611_PpyrPB1</strain>
        <tissue evidence="2">Whole body</tissue>
    </source>
</reference>
<dbReference type="Pfam" id="PF26138">
    <property type="entry name" value="DUF8040"/>
    <property type="match status" value="1"/>
</dbReference>
<accession>A0A5N4B5P4</accession>
<protein>
    <recommendedName>
        <fullName evidence="1">DUF8040 domain-containing protein</fullName>
    </recommendedName>
</protein>
<proteinExistence type="predicted"/>